<organism evidence="1 2">
    <name type="scientific">Ilex paraguariensis</name>
    <name type="common">yerba mate</name>
    <dbReference type="NCBI Taxonomy" id="185542"/>
    <lineage>
        <taxon>Eukaryota</taxon>
        <taxon>Viridiplantae</taxon>
        <taxon>Streptophyta</taxon>
        <taxon>Embryophyta</taxon>
        <taxon>Tracheophyta</taxon>
        <taxon>Spermatophyta</taxon>
        <taxon>Magnoliopsida</taxon>
        <taxon>eudicotyledons</taxon>
        <taxon>Gunneridae</taxon>
        <taxon>Pentapetalae</taxon>
        <taxon>asterids</taxon>
        <taxon>campanulids</taxon>
        <taxon>Aquifoliales</taxon>
        <taxon>Aquifoliaceae</taxon>
        <taxon>Ilex</taxon>
    </lineage>
</organism>
<evidence type="ECO:0000313" key="1">
    <source>
        <dbReference type="EMBL" id="CAK9173216.1"/>
    </source>
</evidence>
<comment type="caution">
    <text evidence="1">The sequence shown here is derived from an EMBL/GenBank/DDBJ whole genome shotgun (WGS) entry which is preliminary data.</text>
</comment>
<protein>
    <submittedName>
        <fullName evidence="1">Uncharacterized protein</fullName>
    </submittedName>
</protein>
<gene>
    <name evidence="1" type="ORF">ILEXP_LOCUS42954</name>
</gene>
<keyword evidence="2" id="KW-1185">Reference proteome</keyword>
<sequence>SKFLVLDWKKEEAAGRRSRERREDQLIRKNERVCFREGYLKEVVLGQLLVVVGGGWAVAPREMREGMAACC</sequence>
<dbReference type="AlphaFoldDB" id="A0ABC8U0G5"/>
<reference evidence="1 2" key="1">
    <citation type="submission" date="2024-02" db="EMBL/GenBank/DDBJ databases">
        <authorList>
            <person name="Vignale AGUSTIN F."/>
            <person name="Sosa J E."/>
            <person name="Modenutti C."/>
        </authorList>
    </citation>
    <scope>NUCLEOTIDE SEQUENCE [LARGE SCALE GENOMIC DNA]</scope>
</reference>
<feature type="non-terminal residue" evidence="1">
    <location>
        <position position="1"/>
    </location>
</feature>
<evidence type="ECO:0000313" key="2">
    <source>
        <dbReference type="Proteomes" id="UP001642360"/>
    </source>
</evidence>
<accession>A0ABC8U0G5</accession>
<name>A0ABC8U0G5_9AQUA</name>
<dbReference type="EMBL" id="CAUOFW020006168">
    <property type="protein sequence ID" value="CAK9173216.1"/>
    <property type="molecule type" value="Genomic_DNA"/>
</dbReference>
<proteinExistence type="predicted"/>
<dbReference type="Proteomes" id="UP001642360">
    <property type="component" value="Unassembled WGS sequence"/>
</dbReference>